<name>A0A6H1ZBR5_9ZZZZ</name>
<dbReference type="GO" id="GO:0000166">
    <property type="term" value="F:nucleotide binding"/>
    <property type="evidence" value="ECO:0007669"/>
    <property type="project" value="UniProtKB-KW"/>
</dbReference>
<sequence length="77" mass="8558">MDLSKSRIESCLDLEAIFTYHAPRGTQVQRYPDIRDAGKRFAQTILDNTPGSAEQTLAVRAVQQAVMWANAAIAIHE</sequence>
<evidence type="ECO:0000259" key="2">
    <source>
        <dbReference type="Pfam" id="PF24729"/>
    </source>
</evidence>
<proteinExistence type="predicted"/>
<feature type="domain" description="Acb2/Tad1 hairpin" evidence="2">
    <location>
        <begin position="17"/>
        <end position="74"/>
    </location>
</feature>
<gene>
    <name evidence="3" type="ORF">TM448A00161_0049</name>
    <name evidence="4" type="ORF">TM448B00459_0039</name>
</gene>
<reference evidence="3" key="1">
    <citation type="submission" date="2020-03" db="EMBL/GenBank/DDBJ databases">
        <title>The deep terrestrial virosphere.</title>
        <authorList>
            <person name="Holmfeldt K."/>
            <person name="Nilsson E."/>
            <person name="Simone D."/>
            <person name="Lopez-Fernandez M."/>
            <person name="Wu X."/>
            <person name="de Brujin I."/>
            <person name="Lundin D."/>
            <person name="Andersson A."/>
            <person name="Bertilsson S."/>
            <person name="Dopson M."/>
        </authorList>
    </citation>
    <scope>NUCLEOTIDE SEQUENCE</scope>
    <source>
        <strain evidence="3">TM448A00161</strain>
        <strain evidence="4">TM448B00459</strain>
    </source>
</reference>
<dbReference type="EMBL" id="MT143982">
    <property type="protein sequence ID" value="QJA44902.1"/>
    <property type="molecule type" value="Genomic_DNA"/>
</dbReference>
<evidence type="ECO:0000256" key="1">
    <source>
        <dbReference type="ARBA" id="ARBA00022741"/>
    </source>
</evidence>
<dbReference type="AlphaFoldDB" id="A0A6H1ZBR5"/>
<organism evidence="3">
    <name type="scientific">viral metagenome</name>
    <dbReference type="NCBI Taxonomy" id="1070528"/>
    <lineage>
        <taxon>unclassified sequences</taxon>
        <taxon>metagenomes</taxon>
        <taxon>organismal metagenomes</taxon>
    </lineage>
</organism>
<accession>A0A6H1ZBR5</accession>
<evidence type="ECO:0000313" key="4">
    <source>
        <dbReference type="EMBL" id="QJH95584.1"/>
    </source>
</evidence>
<dbReference type="InterPro" id="IPR056098">
    <property type="entry name" value="Acb2/Tad1_hairpin"/>
</dbReference>
<protein>
    <recommendedName>
        <fullName evidence="2">Acb2/Tad1 hairpin domain-containing protein</fullName>
    </recommendedName>
</protein>
<dbReference type="Pfam" id="PF24729">
    <property type="entry name" value="Acb2_Tad1_hairpin"/>
    <property type="match status" value="1"/>
</dbReference>
<dbReference type="EMBL" id="MT144623">
    <property type="protein sequence ID" value="QJH95584.1"/>
    <property type="molecule type" value="Genomic_DNA"/>
</dbReference>
<evidence type="ECO:0000313" key="3">
    <source>
        <dbReference type="EMBL" id="QJA44902.1"/>
    </source>
</evidence>
<keyword evidence="1" id="KW-0547">Nucleotide-binding</keyword>